<dbReference type="PATRIC" id="fig|229920.5.peg.3336"/>
<feature type="transmembrane region" description="Helical" evidence="1">
    <location>
        <begin position="201"/>
        <end position="221"/>
    </location>
</feature>
<feature type="transmembrane region" description="Helical" evidence="1">
    <location>
        <begin position="15"/>
        <end position="34"/>
    </location>
</feature>
<keyword evidence="1" id="KW-1133">Transmembrane helix</keyword>
<dbReference type="AlphaFoldDB" id="A0A0P6XXR2"/>
<feature type="transmembrane region" description="Helical" evidence="1">
    <location>
        <begin position="75"/>
        <end position="98"/>
    </location>
</feature>
<dbReference type="EMBL" id="LGCK01000004">
    <property type="protein sequence ID" value="KPL74041.1"/>
    <property type="molecule type" value="Genomic_DNA"/>
</dbReference>
<accession>A0A0P6XXR2</accession>
<dbReference type="RefSeq" id="WP_062423014.1">
    <property type="nucleotide sequence ID" value="NZ_BBYA01000012.1"/>
</dbReference>
<feature type="transmembrane region" description="Helical" evidence="1">
    <location>
        <begin position="142"/>
        <end position="163"/>
    </location>
</feature>
<evidence type="ECO:0000256" key="1">
    <source>
        <dbReference type="SAM" id="Phobius"/>
    </source>
</evidence>
<dbReference type="Proteomes" id="UP000050430">
    <property type="component" value="Unassembled WGS sequence"/>
</dbReference>
<name>A0A0P6XXR2_9CHLR</name>
<proteinExistence type="predicted"/>
<feature type="transmembrane region" description="Helical" evidence="1">
    <location>
        <begin position="46"/>
        <end position="69"/>
    </location>
</feature>
<protein>
    <submittedName>
        <fullName evidence="2">Uncharacterized protein</fullName>
    </submittedName>
</protein>
<comment type="caution">
    <text evidence="2">The sequence shown here is derived from an EMBL/GenBank/DDBJ whole genome shotgun (WGS) entry which is preliminary data.</text>
</comment>
<organism evidence="2 3">
    <name type="scientific">Leptolinea tardivitalis</name>
    <dbReference type="NCBI Taxonomy" id="229920"/>
    <lineage>
        <taxon>Bacteria</taxon>
        <taxon>Bacillati</taxon>
        <taxon>Chloroflexota</taxon>
        <taxon>Anaerolineae</taxon>
        <taxon>Anaerolineales</taxon>
        <taxon>Anaerolineaceae</taxon>
        <taxon>Leptolinea</taxon>
    </lineage>
</organism>
<feature type="transmembrane region" description="Helical" evidence="1">
    <location>
        <begin position="175"/>
        <end position="195"/>
    </location>
</feature>
<sequence>MSEELRTVVEITFNISYLLVIWTLVVLMLQKFNGTERADRPVIQRMIIMFALLALGDTGHVGFRVIAYLRGGLEANAGLVGLGSLSTAITVTFFYMILVDVWRIRFGKKMDAFGWSLIAAGVIRLIVLFFPQNQWEALVPPYNWSLLRNAFLVYQGVGIMYLILRDARKSGDRSFERIGWMIALSYLFYTPVILWSARVPLLGMLMIPKTCAYLAAAFIAYRMEVGKKQTASPILS</sequence>
<reference evidence="2 3" key="1">
    <citation type="submission" date="2015-07" db="EMBL/GenBank/DDBJ databases">
        <title>Genome sequence of Leptolinea tardivitalis DSM 16556.</title>
        <authorList>
            <person name="Hemp J."/>
            <person name="Ward L.M."/>
            <person name="Pace L.A."/>
            <person name="Fischer W.W."/>
        </authorList>
    </citation>
    <scope>NUCLEOTIDE SEQUENCE [LARGE SCALE GENOMIC DNA]</scope>
    <source>
        <strain evidence="2 3">YMTK-2</strain>
    </source>
</reference>
<feature type="transmembrane region" description="Helical" evidence="1">
    <location>
        <begin position="110"/>
        <end position="130"/>
    </location>
</feature>
<evidence type="ECO:0000313" key="2">
    <source>
        <dbReference type="EMBL" id="KPL74041.1"/>
    </source>
</evidence>
<keyword evidence="1" id="KW-0812">Transmembrane</keyword>
<keyword evidence="3" id="KW-1185">Reference proteome</keyword>
<dbReference type="OrthoDB" id="1644899at2"/>
<evidence type="ECO:0000313" key="3">
    <source>
        <dbReference type="Proteomes" id="UP000050430"/>
    </source>
</evidence>
<dbReference type="STRING" id="229920.ADM99_02070"/>
<keyword evidence="1" id="KW-0472">Membrane</keyword>
<gene>
    <name evidence="2" type="ORF">ADM99_02070</name>
</gene>